<feature type="region of interest" description="Disordered" evidence="2">
    <location>
        <begin position="642"/>
        <end position="667"/>
    </location>
</feature>
<dbReference type="EMBL" id="JH767255">
    <property type="protein sequence ID" value="EQC25797.1"/>
    <property type="molecule type" value="Genomic_DNA"/>
</dbReference>
<feature type="coiled-coil region" evidence="1">
    <location>
        <begin position="543"/>
        <end position="577"/>
    </location>
</feature>
<keyword evidence="4" id="KW-1185">Reference proteome</keyword>
<evidence type="ECO:0000256" key="2">
    <source>
        <dbReference type="SAM" id="MobiDB-lite"/>
    </source>
</evidence>
<accession>T0R8H7</accession>
<reference evidence="3 4" key="1">
    <citation type="submission" date="2012-04" db="EMBL/GenBank/DDBJ databases">
        <title>The Genome Sequence of Saprolegnia declina VS20.</title>
        <authorList>
            <consortium name="The Broad Institute Genome Sequencing Platform"/>
            <person name="Russ C."/>
            <person name="Nusbaum C."/>
            <person name="Tyler B."/>
            <person name="van West P."/>
            <person name="Dieguez-Uribeondo J."/>
            <person name="de Bruijn I."/>
            <person name="Tripathy S."/>
            <person name="Jiang R."/>
            <person name="Young S.K."/>
            <person name="Zeng Q."/>
            <person name="Gargeya S."/>
            <person name="Fitzgerald M."/>
            <person name="Haas B."/>
            <person name="Abouelleil A."/>
            <person name="Alvarado L."/>
            <person name="Arachchi H.M."/>
            <person name="Berlin A."/>
            <person name="Chapman S.B."/>
            <person name="Goldberg J."/>
            <person name="Griggs A."/>
            <person name="Gujja S."/>
            <person name="Hansen M."/>
            <person name="Howarth C."/>
            <person name="Imamovic A."/>
            <person name="Larimer J."/>
            <person name="McCowen C."/>
            <person name="Montmayeur A."/>
            <person name="Murphy C."/>
            <person name="Neiman D."/>
            <person name="Pearson M."/>
            <person name="Priest M."/>
            <person name="Roberts A."/>
            <person name="Saif S."/>
            <person name="Shea T."/>
            <person name="Sisk P."/>
            <person name="Sykes S."/>
            <person name="Wortman J."/>
            <person name="Nusbaum C."/>
            <person name="Birren B."/>
        </authorList>
    </citation>
    <scope>NUCLEOTIDE SEQUENCE [LARGE SCALE GENOMIC DNA]</scope>
    <source>
        <strain evidence="3 4">VS20</strain>
    </source>
</reference>
<evidence type="ECO:0000256" key="1">
    <source>
        <dbReference type="SAM" id="Coils"/>
    </source>
</evidence>
<feature type="coiled-coil region" evidence="1">
    <location>
        <begin position="169"/>
        <end position="196"/>
    </location>
</feature>
<dbReference type="GeneID" id="19957072"/>
<feature type="region of interest" description="Disordered" evidence="2">
    <location>
        <begin position="1"/>
        <end position="24"/>
    </location>
</feature>
<dbReference type="VEuPathDB" id="FungiDB:SDRG_16345"/>
<dbReference type="AlphaFoldDB" id="T0R8H7"/>
<proteinExistence type="predicted"/>
<evidence type="ECO:0000313" key="4">
    <source>
        <dbReference type="Proteomes" id="UP000030762"/>
    </source>
</evidence>
<dbReference type="RefSeq" id="XP_008620772.1">
    <property type="nucleotide sequence ID" value="XM_008622550.1"/>
</dbReference>
<feature type="coiled-coil region" evidence="1">
    <location>
        <begin position="92"/>
        <end position="126"/>
    </location>
</feature>
<dbReference type="OrthoDB" id="75116at2759"/>
<keyword evidence="1" id="KW-0175">Coiled coil</keyword>
<feature type="coiled-coil region" evidence="1">
    <location>
        <begin position="427"/>
        <end position="493"/>
    </location>
</feature>
<dbReference type="OMA" id="ATLHEHC"/>
<dbReference type="InParanoid" id="T0R8H7"/>
<name>T0R8H7_SAPDV</name>
<sequence length="667" mass="75491">MDDEVDDDAVGELMPPLPPSAKHRRVWSVGVDSATELEKIQKAHEMSSLQTELAKQSKALEESQEETQLAARIGQTLLAQNQQLDYELKATLSQATARADGAERHARVLEARLAEATTSCRAAESQCVRSAVEIEHLHGVQMTLESTIKQLTHDSSLYKNERQLLIHAKTHLLEELQALQADRDTLRTTNGRLSRELEALRVDLADRRDAADASERRVLELKTKLVGYDQVVARFEALQAHVLTTDAELATLHEHCRALEDAKEASELLVAALTTELHTATEQLQQERVITEEMRETSRSYMSRRSSDASASDGLDVASLKQGSLFHELSLVLERDRADATQPLLDRILALETEVASYREGSTHETVSSHVHEVRALREAQYATETELLQVQKDLGRTQEASKLWEAKYLAKCAEADEFRVDLKGHMHAYEVELDQLVKQRSSMQDELLKARQLYTEAAAEWHAQRTLLEAQVEQLQETLRAAQSEVHHLKLDERHAMAALEVSTQQLCEMERALRLAKDRDEALIKSVNLFQSNCDAQASRLVALEDAVRDAAEARAMHEQQLAALSSELDQTLELWRDEKTTNHELRQRIEELHEMMEVASQPSPYRSRQSSIEQRRSFLKRGSLFHELAQQIEREVTQAQRTIREDDETTPPSVDVGDVMTVMD</sequence>
<protein>
    <submittedName>
        <fullName evidence="3">Uncharacterized protein</fullName>
    </submittedName>
</protein>
<feature type="compositionally biased region" description="Acidic residues" evidence="2">
    <location>
        <begin position="1"/>
        <end position="10"/>
    </location>
</feature>
<dbReference type="Proteomes" id="UP000030762">
    <property type="component" value="Unassembled WGS sequence"/>
</dbReference>
<gene>
    <name evidence="3" type="ORF">SDRG_16345</name>
</gene>
<organism evidence="3 4">
    <name type="scientific">Saprolegnia diclina (strain VS20)</name>
    <dbReference type="NCBI Taxonomy" id="1156394"/>
    <lineage>
        <taxon>Eukaryota</taxon>
        <taxon>Sar</taxon>
        <taxon>Stramenopiles</taxon>
        <taxon>Oomycota</taxon>
        <taxon>Saprolegniomycetes</taxon>
        <taxon>Saprolegniales</taxon>
        <taxon>Saprolegniaceae</taxon>
        <taxon>Saprolegnia</taxon>
    </lineage>
</organism>
<evidence type="ECO:0000313" key="3">
    <source>
        <dbReference type="EMBL" id="EQC25797.1"/>
    </source>
</evidence>